<dbReference type="OrthoDB" id="430340at2759"/>
<comment type="caution">
    <text evidence="5">Lacks conserved residue(s) required for the propagation of feature annotation.</text>
</comment>
<feature type="domain" description="Sushi" evidence="7">
    <location>
        <begin position="65"/>
        <end position="126"/>
    </location>
</feature>
<dbReference type="PROSITE" id="PS50825">
    <property type="entry name" value="HYR"/>
    <property type="match status" value="1"/>
</dbReference>
<evidence type="ECO:0000313" key="8">
    <source>
        <dbReference type="EMBL" id="KOF65886.1"/>
    </source>
</evidence>
<keyword evidence="2" id="KW-0677">Repeat</keyword>
<dbReference type="SUPFAM" id="SSF57535">
    <property type="entry name" value="Complement control module/SCR domain"/>
    <property type="match status" value="3"/>
</dbReference>
<dbReference type="STRING" id="37653.A0A0L8FMF2"/>
<evidence type="ECO:0000259" key="6">
    <source>
        <dbReference type="PROSITE" id="PS50825"/>
    </source>
</evidence>
<feature type="domain" description="HYR" evidence="6">
    <location>
        <begin position="125"/>
        <end position="204"/>
    </location>
</feature>
<keyword evidence="3" id="KW-1015">Disulfide bond</keyword>
<evidence type="ECO:0000256" key="3">
    <source>
        <dbReference type="ARBA" id="ARBA00023157"/>
    </source>
</evidence>
<evidence type="ECO:0000256" key="1">
    <source>
        <dbReference type="ARBA" id="ARBA00022659"/>
    </source>
</evidence>
<dbReference type="SMR" id="A0A0L8FMF2"/>
<dbReference type="PANTHER" id="PTHR19325">
    <property type="entry name" value="COMPLEMENT COMPONENT-RELATED SUSHI DOMAIN-CONTAINING"/>
    <property type="match status" value="1"/>
</dbReference>
<dbReference type="InterPro" id="IPR050350">
    <property type="entry name" value="Compl-Cell_Adhes-Reg"/>
</dbReference>
<dbReference type="Gene3D" id="2.10.70.10">
    <property type="entry name" value="Complement Module, domain 1"/>
    <property type="match status" value="3"/>
</dbReference>
<dbReference type="PANTHER" id="PTHR19325:SF560">
    <property type="entry name" value="SUSHI, VON WILLEBRAND FACTOR TYPE A, EGF AND PENTRAXIN DOMAIN-CONTAINING PROTEIN 1"/>
    <property type="match status" value="1"/>
</dbReference>
<dbReference type="PROSITE" id="PS50923">
    <property type="entry name" value="SUSHI"/>
    <property type="match status" value="2"/>
</dbReference>
<gene>
    <name evidence="8" type="ORF">OCBIM_22014097mg</name>
</gene>
<keyword evidence="1 5" id="KW-0768">Sushi</keyword>
<dbReference type="AlphaFoldDB" id="A0A0L8FMF2"/>
<feature type="domain" description="Sushi" evidence="7">
    <location>
        <begin position="2"/>
        <end position="64"/>
    </location>
</feature>
<dbReference type="CDD" id="cd00033">
    <property type="entry name" value="CCP"/>
    <property type="match status" value="1"/>
</dbReference>
<feature type="non-terminal residue" evidence="8">
    <location>
        <position position="1"/>
    </location>
</feature>
<dbReference type="InterPro" id="IPR000436">
    <property type="entry name" value="Sushi_SCR_CCP_dom"/>
</dbReference>
<evidence type="ECO:0000256" key="4">
    <source>
        <dbReference type="ARBA" id="ARBA00023180"/>
    </source>
</evidence>
<evidence type="ECO:0008006" key="9">
    <source>
        <dbReference type="Google" id="ProtNLM"/>
    </source>
</evidence>
<evidence type="ECO:0000256" key="5">
    <source>
        <dbReference type="PROSITE-ProRule" id="PRU00302"/>
    </source>
</evidence>
<organism evidence="8">
    <name type="scientific">Octopus bimaculoides</name>
    <name type="common">California two-spotted octopus</name>
    <dbReference type="NCBI Taxonomy" id="37653"/>
    <lineage>
        <taxon>Eukaryota</taxon>
        <taxon>Metazoa</taxon>
        <taxon>Spiralia</taxon>
        <taxon>Lophotrochozoa</taxon>
        <taxon>Mollusca</taxon>
        <taxon>Cephalopoda</taxon>
        <taxon>Coleoidea</taxon>
        <taxon>Octopodiformes</taxon>
        <taxon>Octopoda</taxon>
        <taxon>Incirrata</taxon>
        <taxon>Octopodidae</taxon>
        <taxon>Octopus</taxon>
    </lineage>
</organism>
<sequence>APRCWPPILKNAVFASQPNTNVGSIFQLVCAANYYASGASSQGDKFIRCQTNGLWDVGSLFCKEKRCVDPTTPTGSVQNSTSYKLGSEVSYKCLRNGYTLTSTFPLKCVETNGVLLWDRTLPTCQDTMAPIISNCPTDPIYVDPLQQVTLPTLQVEDNSGIYQTLLPNNFNPTQVITKNEQLTFTYEDFSGNRKSCVIQVRLRIRPQMKLTCPTNITIGEETTKLTLRDKIQGEHYTTLVVDPEEIVRNSATIGKEILVKVHASNGTQTLNCSFYVHVKDNKCHHEALNKPANGTMQCNSLANGAATCTITCNPDHYFPNGATTFTLSCSSNNDWSSEVLDCAPGSVHYTLAQFTIIQNLNQLRDCESKFETALNNSLPQMISQLNSKCSTEPSKFIMKVESVKVVQEILKVILYFNISLTPTLAETAVVPCLGNLHILLNTNSFQDHFNFTQNECQIKTLRPYLKVLPGTCSPNKYFIPKTSGGSICCKYSLCHFSGMKLQRCMTQWSECQAHDHEVV</sequence>
<protein>
    <recommendedName>
        <fullName evidence="9">Sushi domain-containing protein</fullName>
    </recommendedName>
</protein>
<reference evidence="8" key="1">
    <citation type="submission" date="2015-07" db="EMBL/GenBank/DDBJ databases">
        <title>MeaNS - Measles Nucleotide Surveillance Program.</title>
        <authorList>
            <person name="Tran T."/>
            <person name="Druce J."/>
        </authorList>
    </citation>
    <scope>NUCLEOTIDE SEQUENCE</scope>
    <source>
        <strain evidence="8">UCB-OBI-ISO-001</strain>
        <tissue evidence="8">Gonad</tissue>
    </source>
</reference>
<name>A0A0L8FMF2_OCTBM</name>
<dbReference type="InterPro" id="IPR035976">
    <property type="entry name" value="Sushi/SCR/CCP_sf"/>
</dbReference>
<dbReference type="EMBL" id="KQ428755">
    <property type="protein sequence ID" value="KOF65886.1"/>
    <property type="molecule type" value="Genomic_DNA"/>
</dbReference>
<dbReference type="InterPro" id="IPR003410">
    <property type="entry name" value="HYR_dom"/>
</dbReference>
<proteinExistence type="predicted"/>
<keyword evidence="4" id="KW-0325">Glycoprotein</keyword>
<evidence type="ECO:0000256" key="2">
    <source>
        <dbReference type="ARBA" id="ARBA00022737"/>
    </source>
</evidence>
<evidence type="ECO:0000259" key="7">
    <source>
        <dbReference type="PROSITE" id="PS50923"/>
    </source>
</evidence>
<feature type="non-terminal residue" evidence="8">
    <location>
        <position position="519"/>
    </location>
</feature>
<dbReference type="SMART" id="SM00032">
    <property type="entry name" value="CCP"/>
    <property type="match status" value="3"/>
</dbReference>
<accession>A0A0L8FMF2</accession>
<dbReference type="Pfam" id="PF00084">
    <property type="entry name" value="Sushi"/>
    <property type="match status" value="2"/>
</dbReference>